<dbReference type="Gene3D" id="2.30.110.10">
    <property type="entry name" value="Electron Transport, Fmn-binding Protein, Chain A"/>
    <property type="match status" value="1"/>
</dbReference>
<gene>
    <name evidence="2" type="ORF">D4Q52_02665</name>
</gene>
<accession>A0A418VNN1</accession>
<protein>
    <submittedName>
        <fullName evidence="2">Pyridoxamine 5'-phosphate oxidase family protein</fullName>
    </submittedName>
</protein>
<dbReference type="Pfam" id="PF01243">
    <property type="entry name" value="PNPOx_N"/>
    <property type="match status" value="1"/>
</dbReference>
<sequence>MTISSITSVAELEQFYGVPNDASTEKVAHQITSAYRTLIERSPFAALATVGPEGIDCSPRGDLPGFIHIHDDTTLMLPDRRGNNRIDSLRNIVRDPRVALMLLIPGSLNALRINGRAIISADAGLLETFRVEGKAPRSVMVMTVEEIYFQCGRALIRSELWNPAKQVDPATLPTPGQILASMTEGRVGGDDYDRAWPQRAAETMW</sequence>
<dbReference type="PANTHER" id="PTHR42815:SF2">
    <property type="entry name" value="FAD-BINDING, PUTATIVE (AFU_ORTHOLOGUE AFUA_6G07600)-RELATED"/>
    <property type="match status" value="1"/>
</dbReference>
<dbReference type="InterPro" id="IPR012349">
    <property type="entry name" value="Split_barrel_FMN-bd"/>
</dbReference>
<dbReference type="EMBL" id="QYYD01000002">
    <property type="protein sequence ID" value="RJF77823.1"/>
    <property type="molecule type" value="Genomic_DNA"/>
</dbReference>
<dbReference type="SUPFAM" id="SSF50475">
    <property type="entry name" value="FMN-binding split barrel"/>
    <property type="match status" value="1"/>
</dbReference>
<organism evidence="2 3">
    <name type="scientific">Rhodopseudomonas palustris</name>
    <dbReference type="NCBI Taxonomy" id="1076"/>
    <lineage>
        <taxon>Bacteria</taxon>
        <taxon>Pseudomonadati</taxon>
        <taxon>Pseudomonadota</taxon>
        <taxon>Alphaproteobacteria</taxon>
        <taxon>Hyphomicrobiales</taxon>
        <taxon>Nitrobacteraceae</taxon>
        <taxon>Rhodopseudomonas</taxon>
    </lineage>
</organism>
<dbReference type="AlphaFoldDB" id="A0A418VNN1"/>
<dbReference type="RefSeq" id="WP_119854991.1">
    <property type="nucleotide sequence ID" value="NZ_QYYD01000002.1"/>
</dbReference>
<reference evidence="2 3" key="1">
    <citation type="submission" date="2018-09" db="EMBL/GenBank/DDBJ databases">
        <title>Draft genome sequence of Rhodopseudomonas palustris 2.1.18.</title>
        <authorList>
            <person name="Robertson S.L."/>
            <person name="Meyer T.E."/>
            <person name="Kyndt J.A."/>
        </authorList>
    </citation>
    <scope>NUCLEOTIDE SEQUENCE [LARGE SCALE GENOMIC DNA]</scope>
    <source>
        <strain evidence="2 3">2.1.18</strain>
    </source>
</reference>
<feature type="domain" description="Pyridoxamine 5'-phosphate oxidase N-terminal" evidence="1">
    <location>
        <begin position="32"/>
        <end position="151"/>
    </location>
</feature>
<name>A0A418VNN1_RHOPL</name>
<evidence type="ECO:0000313" key="3">
    <source>
        <dbReference type="Proteomes" id="UP000285523"/>
    </source>
</evidence>
<evidence type="ECO:0000313" key="2">
    <source>
        <dbReference type="EMBL" id="RJF77823.1"/>
    </source>
</evidence>
<dbReference type="Proteomes" id="UP000285523">
    <property type="component" value="Unassembled WGS sequence"/>
</dbReference>
<dbReference type="InterPro" id="IPR011576">
    <property type="entry name" value="Pyridox_Oxase_N"/>
</dbReference>
<dbReference type="InterPro" id="IPR024029">
    <property type="entry name" value="Pyridox_Oxase_FMN-dep"/>
</dbReference>
<dbReference type="OrthoDB" id="9790331at2"/>
<dbReference type="NCBIfam" id="TIGR04025">
    <property type="entry name" value="PPOX_FMN_DR2398"/>
    <property type="match status" value="1"/>
</dbReference>
<evidence type="ECO:0000259" key="1">
    <source>
        <dbReference type="Pfam" id="PF01243"/>
    </source>
</evidence>
<proteinExistence type="predicted"/>
<dbReference type="PANTHER" id="PTHR42815">
    <property type="entry name" value="FAD-BINDING, PUTATIVE (AFU_ORTHOLOGUE AFUA_6G07600)-RELATED"/>
    <property type="match status" value="1"/>
</dbReference>
<comment type="caution">
    <text evidence="2">The sequence shown here is derived from an EMBL/GenBank/DDBJ whole genome shotgun (WGS) entry which is preliminary data.</text>
</comment>